<proteinExistence type="predicted"/>
<dbReference type="OrthoDB" id="3253465at2759"/>
<accession>B0CXI5</accession>
<feature type="compositionally biased region" description="Polar residues" evidence="1">
    <location>
        <begin position="383"/>
        <end position="399"/>
    </location>
</feature>
<keyword evidence="3" id="KW-1185">Reference proteome</keyword>
<evidence type="ECO:0000313" key="3">
    <source>
        <dbReference type="Proteomes" id="UP000001194"/>
    </source>
</evidence>
<dbReference type="AlphaFoldDB" id="B0CXI5"/>
<dbReference type="GeneID" id="6072223"/>
<dbReference type="EMBL" id="DS547094">
    <property type="protein sequence ID" value="EDR12267.1"/>
    <property type="molecule type" value="Genomic_DNA"/>
</dbReference>
<dbReference type="KEGG" id="lbc:LACBIDRAFT_323407"/>
<organism evidence="3">
    <name type="scientific">Laccaria bicolor (strain S238N-H82 / ATCC MYA-4686)</name>
    <name type="common">Bicoloured deceiver</name>
    <name type="synonym">Laccaria laccata var. bicolor</name>
    <dbReference type="NCBI Taxonomy" id="486041"/>
    <lineage>
        <taxon>Eukaryota</taxon>
        <taxon>Fungi</taxon>
        <taxon>Dikarya</taxon>
        <taxon>Basidiomycota</taxon>
        <taxon>Agaricomycotina</taxon>
        <taxon>Agaricomycetes</taxon>
        <taxon>Agaricomycetidae</taxon>
        <taxon>Agaricales</taxon>
        <taxon>Agaricineae</taxon>
        <taxon>Hydnangiaceae</taxon>
        <taxon>Laccaria</taxon>
    </lineage>
</organism>
<sequence length="429" mass="47820">MHKHRLDRHFKPRQYLGHEHLSLVLNTMLSASRHVGHQVIIQNMVQLGITFYTTAQGSTQGPTHVKWHDLGYASRSFHIFQPLTICLAVHKTQACSGVSMKPEHMEHHHFFWQVQELCNDNSAGLLLDQVMKEEPLFLASDEGGRNFVVPHQVATAQSLSHALSYWTKQAGLPTSVCTTGVFHTHYSHNMNNISTVGIRLGEVAGTNESRPGEMLEGVPAIQKLDEKLSSEWEGFLSHFNSVAQTYKVHQYWARKERSNCSSDRTYSMTKMGATGTTNNQNAAAIEVAKPSSHIIQAITDQQPLNQQSLQWSPFTDPCTWQASLTQELQHEQDVGDMAAAFDNEEALELEPQVAKYTQLLDHVASKGQPPREDITLPEPIPRSDTTLPEPTPSTNTDSDIQADCSGPAIEESAEINVLQIPSVTCERQC</sequence>
<dbReference type="Proteomes" id="UP000001194">
    <property type="component" value="Unassembled WGS sequence"/>
</dbReference>
<name>B0CXI5_LACBS</name>
<dbReference type="HOGENOM" id="CLU_639456_0_0_1"/>
<evidence type="ECO:0000313" key="2">
    <source>
        <dbReference type="EMBL" id="EDR12267.1"/>
    </source>
</evidence>
<gene>
    <name evidence="2" type="ORF">LACBIDRAFT_323407</name>
</gene>
<dbReference type="InParanoid" id="B0CXI5"/>
<evidence type="ECO:0000256" key="1">
    <source>
        <dbReference type="SAM" id="MobiDB-lite"/>
    </source>
</evidence>
<dbReference type="RefSeq" id="XP_001876531.1">
    <property type="nucleotide sequence ID" value="XM_001876496.1"/>
</dbReference>
<reference evidence="2 3" key="1">
    <citation type="journal article" date="2008" name="Nature">
        <title>The genome of Laccaria bicolor provides insights into mycorrhizal symbiosis.</title>
        <authorList>
            <person name="Martin F."/>
            <person name="Aerts A."/>
            <person name="Ahren D."/>
            <person name="Brun A."/>
            <person name="Danchin E.G.J."/>
            <person name="Duchaussoy F."/>
            <person name="Gibon J."/>
            <person name="Kohler A."/>
            <person name="Lindquist E."/>
            <person name="Pereda V."/>
            <person name="Salamov A."/>
            <person name="Shapiro H.J."/>
            <person name="Wuyts J."/>
            <person name="Blaudez D."/>
            <person name="Buee M."/>
            <person name="Brokstein P."/>
            <person name="Canbaeck B."/>
            <person name="Cohen D."/>
            <person name="Courty P.E."/>
            <person name="Coutinho P.M."/>
            <person name="Delaruelle C."/>
            <person name="Detter J.C."/>
            <person name="Deveau A."/>
            <person name="DiFazio S."/>
            <person name="Duplessis S."/>
            <person name="Fraissinet-Tachet L."/>
            <person name="Lucic E."/>
            <person name="Frey-Klett P."/>
            <person name="Fourrey C."/>
            <person name="Feussner I."/>
            <person name="Gay G."/>
            <person name="Grimwood J."/>
            <person name="Hoegger P.J."/>
            <person name="Jain P."/>
            <person name="Kilaru S."/>
            <person name="Labbe J."/>
            <person name="Lin Y.C."/>
            <person name="Legue V."/>
            <person name="Le Tacon F."/>
            <person name="Marmeisse R."/>
            <person name="Melayah D."/>
            <person name="Montanini B."/>
            <person name="Muratet M."/>
            <person name="Nehls U."/>
            <person name="Niculita-Hirzel H."/>
            <person name="Oudot-Le Secq M.P."/>
            <person name="Peter M."/>
            <person name="Quesneville H."/>
            <person name="Rajashekar B."/>
            <person name="Reich M."/>
            <person name="Rouhier N."/>
            <person name="Schmutz J."/>
            <person name="Yin T."/>
            <person name="Chalot M."/>
            <person name="Henrissat B."/>
            <person name="Kuees U."/>
            <person name="Lucas S."/>
            <person name="Van de Peer Y."/>
            <person name="Podila G.K."/>
            <person name="Polle A."/>
            <person name="Pukkila P.J."/>
            <person name="Richardson P.M."/>
            <person name="Rouze P."/>
            <person name="Sanders I.R."/>
            <person name="Stajich J.E."/>
            <person name="Tunlid A."/>
            <person name="Tuskan G."/>
            <person name="Grigoriev I.V."/>
        </authorList>
    </citation>
    <scope>NUCLEOTIDE SEQUENCE [LARGE SCALE GENOMIC DNA]</scope>
    <source>
        <strain evidence="3">S238N-H82 / ATCC MYA-4686</strain>
    </source>
</reference>
<protein>
    <submittedName>
        <fullName evidence="2">Predicted protein</fullName>
    </submittedName>
</protein>
<feature type="region of interest" description="Disordered" evidence="1">
    <location>
        <begin position="363"/>
        <end position="407"/>
    </location>
</feature>